<gene>
    <name evidence="3" type="ORF">SPBR_05307</name>
</gene>
<dbReference type="InterPro" id="IPR036291">
    <property type="entry name" value="NAD(P)-bd_dom_sf"/>
</dbReference>
<accession>A0A0C2F8D0</accession>
<evidence type="ECO:0000313" key="4">
    <source>
        <dbReference type="Proteomes" id="UP000031575"/>
    </source>
</evidence>
<dbReference type="EMBL" id="AWTV01000010">
    <property type="protein sequence ID" value="KIH87303.1"/>
    <property type="molecule type" value="Genomic_DNA"/>
</dbReference>
<dbReference type="Gene3D" id="3.40.50.720">
    <property type="entry name" value="NAD(P)-binding Rossmann-like Domain"/>
    <property type="match status" value="1"/>
</dbReference>
<feature type="domain" description="NAD(P)-binding" evidence="2">
    <location>
        <begin position="7"/>
        <end position="210"/>
    </location>
</feature>
<organism evidence="3 4">
    <name type="scientific">Sporothrix brasiliensis 5110</name>
    <dbReference type="NCBI Taxonomy" id="1398154"/>
    <lineage>
        <taxon>Eukaryota</taxon>
        <taxon>Fungi</taxon>
        <taxon>Dikarya</taxon>
        <taxon>Ascomycota</taxon>
        <taxon>Pezizomycotina</taxon>
        <taxon>Sordariomycetes</taxon>
        <taxon>Sordariomycetidae</taxon>
        <taxon>Ophiostomatales</taxon>
        <taxon>Ophiostomataceae</taxon>
        <taxon>Sporothrix</taxon>
    </lineage>
</organism>
<dbReference type="SUPFAM" id="SSF51735">
    <property type="entry name" value="NAD(P)-binding Rossmann-fold domains"/>
    <property type="match status" value="1"/>
</dbReference>
<evidence type="ECO:0000313" key="3">
    <source>
        <dbReference type="EMBL" id="KIH87303.1"/>
    </source>
</evidence>
<dbReference type="VEuPathDB" id="FungiDB:SPBR_05307"/>
<dbReference type="Proteomes" id="UP000031575">
    <property type="component" value="Unassembled WGS sequence"/>
</dbReference>
<dbReference type="GeneID" id="63678505"/>
<dbReference type="Pfam" id="PF13460">
    <property type="entry name" value="NAD_binding_10"/>
    <property type="match status" value="1"/>
</dbReference>
<dbReference type="InterPro" id="IPR016040">
    <property type="entry name" value="NAD(P)-bd_dom"/>
</dbReference>
<dbReference type="AlphaFoldDB" id="A0A0C2F8D0"/>
<dbReference type="InterPro" id="IPR051606">
    <property type="entry name" value="Polyketide_Oxido-like"/>
</dbReference>
<evidence type="ECO:0000256" key="1">
    <source>
        <dbReference type="ARBA" id="ARBA00038376"/>
    </source>
</evidence>
<dbReference type="GO" id="GO:0004074">
    <property type="term" value="F:biliverdin reductase [NAD(P)H] activity"/>
    <property type="evidence" value="ECO:0007669"/>
    <property type="project" value="TreeGrafter"/>
</dbReference>
<proteinExistence type="inferred from homology"/>
<dbReference type="PANTHER" id="PTHR43355:SF2">
    <property type="entry name" value="FLAVIN REDUCTASE (NADPH)"/>
    <property type="match status" value="1"/>
</dbReference>
<comment type="caution">
    <text evidence="3">The sequence shown here is derived from an EMBL/GenBank/DDBJ whole genome shotgun (WGS) entry which is preliminary data.</text>
</comment>
<evidence type="ECO:0000259" key="2">
    <source>
        <dbReference type="Pfam" id="PF13460"/>
    </source>
</evidence>
<keyword evidence="4" id="KW-1185">Reference proteome</keyword>
<sequence length="225" mass="24204">MHFLLLGSTGRTGQLVVNELLAQGHTAVSLVRSPDKLKARKGLTIVKGSTLNRDDVEKAVTATSTPLDGCIFTLGSIRTSDSPFAAPVSPPRFMADSAANAVSVLASHNVSRIVIQSTAGIGDSWAGFPTFLKMFMGWTNVKYTLADHNLLDAELPRTGAQYTLVRPMRIVFDTRKETQLEVLPSNGGGKLGVSNAAHLLSVAKFLVKVAVEGRYVRETIIVRDK</sequence>
<dbReference type="PANTHER" id="PTHR43355">
    <property type="entry name" value="FLAVIN REDUCTASE (NADPH)"/>
    <property type="match status" value="1"/>
</dbReference>
<protein>
    <recommendedName>
        <fullName evidence="2">NAD(P)-binding domain-containing protein</fullName>
    </recommendedName>
</protein>
<reference evidence="3 4" key="1">
    <citation type="journal article" date="2014" name="BMC Genomics">
        <title>Comparative genomics of the major fungal agents of human and animal Sporotrichosis: Sporothrix schenckii and Sporothrix brasiliensis.</title>
        <authorList>
            <person name="Teixeira M.M."/>
            <person name="de Almeida L.G."/>
            <person name="Kubitschek-Barreira P."/>
            <person name="Alves F.L."/>
            <person name="Kioshima E.S."/>
            <person name="Abadio A.K."/>
            <person name="Fernandes L."/>
            <person name="Derengowski L.S."/>
            <person name="Ferreira K.S."/>
            <person name="Souza R.C."/>
            <person name="Ruiz J.C."/>
            <person name="de Andrade N.C."/>
            <person name="Paes H.C."/>
            <person name="Nicola A.M."/>
            <person name="Albuquerque P."/>
            <person name="Gerber A.L."/>
            <person name="Martins V.P."/>
            <person name="Peconick L.D."/>
            <person name="Neto A.V."/>
            <person name="Chaucanez C.B."/>
            <person name="Silva P.A."/>
            <person name="Cunha O.L."/>
            <person name="de Oliveira F.F."/>
            <person name="dos Santos T.C."/>
            <person name="Barros A.L."/>
            <person name="Soares M.A."/>
            <person name="de Oliveira L.M."/>
            <person name="Marini M.M."/>
            <person name="Villalobos-Duno H."/>
            <person name="Cunha M.M."/>
            <person name="de Hoog S."/>
            <person name="da Silveira J.F."/>
            <person name="Henrissat B."/>
            <person name="Nino-Vega G.A."/>
            <person name="Cisalpino P.S."/>
            <person name="Mora-Montes H.M."/>
            <person name="Almeida S.R."/>
            <person name="Stajich J.E."/>
            <person name="Lopes-Bezerra L.M."/>
            <person name="Vasconcelos A.T."/>
            <person name="Felipe M.S."/>
        </authorList>
    </citation>
    <scope>NUCLEOTIDE SEQUENCE [LARGE SCALE GENOMIC DNA]</scope>
    <source>
        <strain evidence="3 4">5110</strain>
    </source>
</reference>
<dbReference type="GO" id="GO:0042602">
    <property type="term" value="F:riboflavin reductase (NADPH) activity"/>
    <property type="evidence" value="ECO:0007669"/>
    <property type="project" value="TreeGrafter"/>
</dbReference>
<dbReference type="RefSeq" id="XP_040615313.1">
    <property type="nucleotide sequence ID" value="XM_040763584.1"/>
</dbReference>
<dbReference type="HOGENOM" id="CLU_025711_4_1_1"/>
<dbReference type="OrthoDB" id="419598at2759"/>
<comment type="similarity">
    <text evidence="1">Belongs to the avfA family.</text>
</comment>
<name>A0A0C2F8D0_9PEZI</name>